<dbReference type="AlphaFoldDB" id="W7FUV5"/>
<proteinExistence type="predicted"/>
<accession>W7FUV5</accession>
<organism evidence="1">
    <name type="scientific">Plasmodium falciparum Santa Lucia</name>
    <dbReference type="NCBI Taxonomy" id="478859"/>
    <lineage>
        <taxon>Eukaryota</taxon>
        <taxon>Sar</taxon>
        <taxon>Alveolata</taxon>
        <taxon>Apicomplexa</taxon>
        <taxon>Aconoidasida</taxon>
        <taxon>Haemosporida</taxon>
        <taxon>Plasmodiidae</taxon>
        <taxon>Plasmodium</taxon>
        <taxon>Plasmodium (Laverania)</taxon>
    </lineage>
</organism>
<gene>
    <name evidence="1" type="ORF">PFAG_01166</name>
</gene>
<protein>
    <submittedName>
        <fullName evidence="1">Uncharacterized protein</fullName>
    </submittedName>
</protein>
<evidence type="ECO:0000313" key="1">
    <source>
        <dbReference type="EMBL" id="EUT90807.1"/>
    </source>
</evidence>
<reference evidence="1" key="1">
    <citation type="submission" date="2013-02" db="EMBL/GenBank/DDBJ databases">
        <title>The Genome Sequence of Plasmodium falciparum Santa Lucia.</title>
        <authorList>
            <consortium name="The Broad Institute Genome Sequencing Platform"/>
            <consortium name="The Broad Institute Genome Sequencing Center for Infectious Disease"/>
            <person name="Neafsey D."/>
            <person name="Cheeseman I."/>
            <person name="Volkman S."/>
            <person name="Adams J."/>
            <person name="Walker B."/>
            <person name="Young S.K."/>
            <person name="Zeng Q."/>
            <person name="Gargeya S."/>
            <person name="Fitzgerald M."/>
            <person name="Haas B."/>
            <person name="Abouelleil A."/>
            <person name="Alvarado L."/>
            <person name="Arachchi H.M."/>
            <person name="Berlin A.M."/>
            <person name="Chapman S.B."/>
            <person name="Dewar J."/>
            <person name="Goldberg J."/>
            <person name="Griggs A."/>
            <person name="Gujja S."/>
            <person name="Hansen M."/>
            <person name="Howarth C."/>
            <person name="Imamovic A."/>
            <person name="Larimer J."/>
            <person name="McCowan C."/>
            <person name="Murphy C."/>
            <person name="Neiman D."/>
            <person name="Pearson M."/>
            <person name="Priest M."/>
            <person name="Roberts A."/>
            <person name="Saif S."/>
            <person name="Shea T."/>
            <person name="Sisk P."/>
            <person name="Sykes S."/>
            <person name="Wortman J."/>
            <person name="Nusbaum C."/>
            <person name="Birren B."/>
        </authorList>
    </citation>
    <scope>NUCLEOTIDE SEQUENCE [LARGE SCALE GENOMIC DNA]</scope>
    <source>
        <strain evidence="1">Santa Lucia</strain>
    </source>
</reference>
<sequence length="28" mass="3541">MFLKIFLHHLSIHKEFVIIKWTKFFSIH</sequence>
<dbReference type="Proteomes" id="UP000030666">
    <property type="component" value="Unassembled WGS sequence"/>
</dbReference>
<name>W7FUV5_PLAFA</name>
<dbReference type="EMBL" id="KE123480">
    <property type="protein sequence ID" value="EUT90807.1"/>
    <property type="molecule type" value="Genomic_DNA"/>
</dbReference>